<proteinExistence type="predicted"/>
<dbReference type="Pfam" id="PF13479">
    <property type="entry name" value="AAA_24"/>
    <property type="match status" value="1"/>
</dbReference>
<dbReference type="EMBL" id="LAZR01011601">
    <property type="protein sequence ID" value="KKM60826.1"/>
    <property type="molecule type" value="Genomic_DNA"/>
</dbReference>
<evidence type="ECO:0000313" key="1">
    <source>
        <dbReference type="EMBL" id="KKM60826.1"/>
    </source>
</evidence>
<reference evidence="1" key="1">
    <citation type="journal article" date="2015" name="Nature">
        <title>Complex archaea that bridge the gap between prokaryotes and eukaryotes.</title>
        <authorList>
            <person name="Spang A."/>
            <person name="Saw J.H."/>
            <person name="Jorgensen S.L."/>
            <person name="Zaremba-Niedzwiedzka K."/>
            <person name="Martijn J."/>
            <person name="Lind A.E."/>
            <person name="van Eijk R."/>
            <person name="Schleper C."/>
            <person name="Guy L."/>
            <person name="Ettema T.J."/>
        </authorList>
    </citation>
    <scope>NUCLEOTIDE SEQUENCE</scope>
</reference>
<name>A0A0F9JEX6_9ZZZZ</name>
<organism evidence="1">
    <name type="scientific">marine sediment metagenome</name>
    <dbReference type="NCBI Taxonomy" id="412755"/>
    <lineage>
        <taxon>unclassified sequences</taxon>
        <taxon>metagenomes</taxon>
        <taxon>ecological metagenomes</taxon>
    </lineage>
</organism>
<comment type="caution">
    <text evidence="1">The sequence shown here is derived from an EMBL/GenBank/DDBJ whole genome shotgun (WGS) entry which is preliminary data.</text>
</comment>
<gene>
    <name evidence="1" type="ORF">LCGC14_1537900</name>
</gene>
<dbReference type="AlphaFoldDB" id="A0A0F9JEX6"/>
<protein>
    <submittedName>
        <fullName evidence="1">Uncharacterized protein</fullName>
    </submittedName>
</protein>
<accession>A0A0F9JEX6</accession>
<sequence length="256" mass="28682">MPSSELRPFRIVFNAVEGWGKTTLGANAPNAIMLMARGEDGYLTLLGKKRVPAIPATTVATWNELLATIDALIADPQGAKLTVLDALGGFERMNHEHTCQQDFDGKWGEKGFMSYHKGYALSITYWLGFLQRLDRLRTQHNMSILMLSHSMVRKFKNPDGSDFDRYESDVHPTTWAATKKWADAVLFGDFQTVIDKGERGRERAKGIGGTQRIVHTEHSDARDCKNRYGMPPVFQVPNDPTQSWPTVRAAIVGETQ</sequence>